<gene>
    <name evidence="2" type="ORF">HXN55_08485</name>
</gene>
<dbReference type="RefSeq" id="WP_278490863.1">
    <property type="nucleotide sequence ID" value="NZ_CAJZDG010000035.1"/>
</dbReference>
<feature type="transmembrane region" description="Helical" evidence="1">
    <location>
        <begin position="84"/>
        <end position="106"/>
    </location>
</feature>
<comment type="caution">
    <text evidence="2">The sequence shown here is derived from an EMBL/GenBank/DDBJ whole genome shotgun (WGS) entry which is preliminary data.</text>
</comment>
<keyword evidence="1" id="KW-1133">Transmembrane helix</keyword>
<dbReference type="EMBL" id="JABZTM010000097">
    <property type="protein sequence ID" value="MBF1447401.1"/>
    <property type="molecule type" value="Genomic_DNA"/>
</dbReference>
<evidence type="ECO:0000313" key="2">
    <source>
        <dbReference type="EMBL" id="MBF1447401.1"/>
    </source>
</evidence>
<dbReference type="AlphaFoldDB" id="A0A9D5X373"/>
<proteinExistence type="predicted"/>
<keyword evidence="1" id="KW-0812">Transmembrane</keyword>
<reference evidence="2" key="1">
    <citation type="submission" date="2020-04" db="EMBL/GenBank/DDBJ databases">
        <title>Deep metagenomics examines the oral microbiome during advanced dental caries in children, revealing novel taxa and co-occurrences with host molecules.</title>
        <authorList>
            <person name="Baker J.L."/>
            <person name="Morton J.T."/>
            <person name="Dinis M."/>
            <person name="Alvarez R."/>
            <person name="Tran N.C."/>
            <person name="Knight R."/>
            <person name="Edlund A."/>
        </authorList>
    </citation>
    <scope>NUCLEOTIDE SEQUENCE</scope>
    <source>
        <strain evidence="2">JCVI_32_bin.50</strain>
    </source>
</reference>
<sequence length="187" mass="21897">MPTQRNYGKYKSSILRDIHQGKDIDLLSTEYYIPQALIKEWVEKEEQDNDLDIVISELSSKSRDRISFFEKNKKYFSVSHFKRTLPYIVFFAVIAIGVILAFLSMYKTCDVANEKEEVSLKLDTILESHKRIGMSIINSEEKKLLLLKNAIHILKKISSERQPVEVRKVYHKQVYLINNLNLQNDSI</sequence>
<name>A0A9D5X373_9BACT</name>
<dbReference type="Proteomes" id="UP000787419">
    <property type="component" value="Unassembled WGS sequence"/>
</dbReference>
<keyword evidence="1" id="KW-0472">Membrane</keyword>
<evidence type="ECO:0000313" key="3">
    <source>
        <dbReference type="Proteomes" id="UP000787419"/>
    </source>
</evidence>
<protein>
    <submittedName>
        <fullName evidence="2">Uncharacterized protein</fullName>
    </submittedName>
</protein>
<evidence type="ECO:0000256" key="1">
    <source>
        <dbReference type="SAM" id="Phobius"/>
    </source>
</evidence>
<organism evidence="2 3">
    <name type="scientific">Prevotella nigrescens</name>
    <dbReference type="NCBI Taxonomy" id="28133"/>
    <lineage>
        <taxon>Bacteria</taxon>
        <taxon>Pseudomonadati</taxon>
        <taxon>Bacteroidota</taxon>
        <taxon>Bacteroidia</taxon>
        <taxon>Bacteroidales</taxon>
        <taxon>Prevotellaceae</taxon>
        <taxon>Prevotella</taxon>
    </lineage>
</organism>
<accession>A0A9D5X373</accession>